<gene>
    <name evidence="2" type="ORF">GGR46_002604</name>
</gene>
<keyword evidence="3" id="KW-1185">Reference proteome</keyword>
<dbReference type="EMBL" id="JACIEH010000002">
    <property type="protein sequence ID" value="MBB4099040.1"/>
    <property type="molecule type" value="Genomic_DNA"/>
</dbReference>
<dbReference type="SUPFAM" id="SSF160631">
    <property type="entry name" value="SMI1/KNR4-like"/>
    <property type="match status" value="1"/>
</dbReference>
<dbReference type="Gene3D" id="3.40.1580.10">
    <property type="entry name" value="SMI1/KNR4-like"/>
    <property type="match status" value="1"/>
</dbReference>
<reference evidence="2 3" key="1">
    <citation type="submission" date="2020-08" db="EMBL/GenBank/DDBJ databases">
        <title>Genomic Encyclopedia of Type Strains, Phase IV (KMG-IV): sequencing the most valuable type-strain genomes for metagenomic binning, comparative biology and taxonomic classification.</title>
        <authorList>
            <person name="Goeker M."/>
        </authorList>
    </citation>
    <scope>NUCLEOTIDE SEQUENCE [LARGE SCALE GENOMIC DNA]</scope>
    <source>
        <strain evidence="2 3">DSM 101806</strain>
    </source>
</reference>
<proteinExistence type="predicted"/>
<sequence length="154" mass="16646">MDYRSRMMMANPPASEADIDALSAHVGAALPEDYKAFLRQASGGRVRDDKVSVPKSGDTVLNDLASATPGTEPNILEDYEMLRDMDRIPAASLPIGDDPAGNAFLLSLEPDSHGAIFFWDHEREAPDGGSRFADFSNVEKIAGSFSDFINALRA</sequence>
<dbReference type="SMART" id="SM00860">
    <property type="entry name" value="SMI1_KNR4"/>
    <property type="match status" value="1"/>
</dbReference>
<evidence type="ECO:0000313" key="2">
    <source>
        <dbReference type="EMBL" id="MBB4099040.1"/>
    </source>
</evidence>
<protein>
    <submittedName>
        <fullName evidence="2">Cell wall assembly regulator SMI1</fullName>
    </submittedName>
</protein>
<dbReference type="AlphaFoldDB" id="A0A7W6JT74"/>
<evidence type="ECO:0000259" key="1">
    <source>
        <dbReference type="SMART" id="SM00860"/>
    </source>
</evidence>
<name>A0A7W6JT74_9SPHN</name>
<dbReference type="Pfam" id="PF09346">
    <property type="entry name" value="SMI1_KNR4"/>
    <property type="match status" value="1"/>
</dbReference>
<dbReference type="RefSeq" id="WP_183998344.1">
    <property type="nucleotide sequence ID" value="NZ_JACIEH010000002.1"/>
</dbReference>
<organism evidence="2 3">
    <name type="scientific">Sphingomonas kyeonggiensis</name>
    <dbReference type="NCBI Taxonomy" id="1268553"/>
    <lineage>
        <taxon>Bacteria</taxon>
        <taxon>Pseudomonadati</taxon>
        <taxon>Pseudomonadota</taxon>
        <taxon>Alphaproteobacteria</taxon>
        <taxon>Sphingomonadales</taxon>
        <taxon>Sphingomonadaceae</taxon>
        <taxon>Sphingomonas</taxon>
    </lineage>
</organism>
<comment type="caution">
    <text evidence="2">The sequence shown here is derived from an EMBL/GenBank/DDBJ whole genome shotgun (WGS) entry which is preliminary data.</text>
</comment>
<dbReference type="InterPro" id="IPR018958">
    <property type="entry name" value="Knr4/Smi1-like_dom"/>
</dbReference>
<dbReference type="Proteomes" id="UP000557392">
    <property type="component" value="Unassembled WGS sequence"/>
</dbReference>
<dbReference type="InterPro" id="IPR037883">
    <property type="entry name" value="Knr4/Smi1-like_sf"/>
</dbReference>
<accession>A0A7W6JT74</accession>
<feature type="domain" description="Knr4/Smi1-like" evidence="1">
    <location>
        <begin position="13"/>
        <end position="151"/>
    </location>
</feature>
<evidence type="ECO:0000313" key="3">
    <source>
        <dbReference type="Proteomes" id="UP000557392"/>
    </source>
</evidence>